<name>A0A182WMQ4_9DIPT</name>
<reference evidence="2" key="1">
    <citation type="submission" date="2013-03" db="EMBL/GenBank/DDBJ databases">
        <title>The Genome Sequence of Anopheles minimus MINIMUS1.</title>
        <authorList>
            <consortium name="The Broad Institute Genomics Platform"/>
            <person name="Neafsey D.E."/>
            <person name="Walton C."/>
            <person name="Walker B."/>
            <person name="Young S.K."/>
            <person name="Zeng Q."/>
            <person name="Gargeya S."/>
            <person name="Fitzgerald M."/>
            <person name="Haas B."/>
            <person name="Abouelleil A."/>
            <person name="Allen A.W."/>
            <person name="Alvarado L."/>
            <person name="Arachchi H.M."/>
            <person name="Berlin A.M."/>
            <person name="Chapman S.B."/>
            <person name="Gainer-Dewar J."/>
            <person name="Goldberg J."/>
            <person name="Griggs A."/>
            <person name="Gujja S."/>
            <person name="Hansen M."/>
            <person name="Howarth C."/>
            <person name="Imamovic A."/>
            <person name="Ireland A."/>
            <person name="Larimer J."/>
            <person name="McCowan C."/>
            <person name="Murphy C."/>
            <person name="Pearson M."/>
            <person name="Poon T.W."/>
            <person name="Priest M."/>
            <person name="Roberts A."/>
            <person name="Saif S."/>
            <person name="Shea T."/>
            <person name="Sisk P."/>
            <person name="Sykes S."/>
            <person name="Wortman J."/>
            <person name="Nusbaum C."/>
            <person name="Birren B."/>
        </authorList>
    </citation>
    <scope>NUCLEOTIDE SEQUENCE [LARGE SCALE GENOMIC DNA]</scope>
    <source>
        <strain evidence="2">MINIMUS1</strain>
    </source>
</reference>
<dbReference type="EnsemblMetazoa" id="AMIN014019-RA">
    <property type="protein sequence ID" value="AMIN014019-PA"/>
    <property type="gene ID" value="AMIN014019"/>
</dbReference>
<dbReference type="Proteomes" id="UP000075920">
    <property type="component" value="Unassembled WGS sequence"/>
</dbReference>
<organism evidence="1 2">
    <name type="scientific">Anopheles minimus</name>
    <dbReference type="NCBI Taxonomy" id="112268"/>
    <lineage>
        <taxon>Eukaryota</taxon>
        <taxon>Metazoa</taxon>
        <taxon>Ecdysozoa</taxon>
        <taxon>Arthropoda</taxon>
        <taxon>Hexapoda</taxon>
        <taxon>Insecta</taxon>
        <taxon>Pterygota</taxon>
        <taxon>Neoptera</taxon>
        <taxon>Endopterygota</taxon>
        <taxon>Diptera</taxon>
        <taxon>Nematocera</taxon>
        <taxon>Culicoidea</taxon>
        <taxon>Culicidae</taxon>
        <taxon>Anophelinae</taxon>
        <taxon>Anopheles</taxon>
    </lineage>
</organism>
<sequence length="91" mass="10183">MLNIHISSGVITSQAQSFVCETRCTQSIQKVFQYLPINTGFGIAFASRNDAFVAAKMACIQFILFTQRQIFKAARTISNSQNHLLPNSFHI</sequence>
<dbReference type="VEuPathDB" id="VectorBase:AMIN014019"/>
<dbReference type="AlphaFoldDB" id="A0A182WMQ4"/>
<evidence type="ECO:0000313" key="1">
    <source>
        <dbReference type="EnsemblMetazoa" id="AMIN014019-PA"/>
    </source>
</evidence>
<accession>A0A182WMQ4</accession>
<reference evidence="1" key="2">
    <citation type="submission" date="2020-05" db="UniProtKB">
        <authorList>
            <consortium name="EnsemblMetazoa"/>
        </authorList>
    </citation>
    <scope>IDENTIFICATION</scope>
    <source>
        <strain evidence="1">MINIMUS1</strain>
    </source>
</reference>
<keyword evidence="2" id="KW-1185">Reference proteome</keyword>
<proteinExistence type="predicted"/>
<protein>
    <submittedName>
        <fullName evidence="1">Uncharacterized protein</fullName>
    </submittedName>
</protein>
<evidence type="ECO:0000313" key="2">
    <source>
        <dbReference type="Proteomes" id="UP000075920"/>
    </source>
</evidence>